<accession>A0A139PUB9</accession>
<protein>
    <recommendedName>
        <fullName evidence="3">Abi-like protein</fullName>
    </recommendedName>
</protein>
<evidence type="ECO:0008006" key="3">
    <source>
        <dbReference type="Google" id="ProtNLM"/>
    </source>
</evidence>
<dbReference type="EMBL" id="LQOD01000134">
    <property type="protein sequence ID" value="KXT93883.1"/>
    <property type="molecule type" value="Genomic_DNA"/>
</dbReference>
<comment type="caution">
    <text evidence="1">The sequence shown here is derived from an EMBL/GenBank/DDBJ whole genome shotgun (WGS) entry which is preliminary data.</text>
</comment>
<dbReference type="OrthoDB" id="5363652at2"/>
<reference evidence="1 2" key="1">
    <citation type="submission" date="2016-01" db="EMBL/GenBank/DDBJ databases">
        <title>Highly variable Streptococcus oralis are common among viridans streptococci isolated from primates.</title>
        <authorList>
            <person name="Denapaite D."/>
            <person name="Rieger M."/>
            <person name="Koendgen S."/>
            <person name="Brueckner R."/>
            <person name="Ochigava I."/>
            <person name="Kappeler P."/>
            <person name="Maetz-Rensing K."/>
            <person name="Leendertz F."/>
            <person name="Hakenbeck R."/>
        </authorList>
    </citation>
    <scope>NUCLEOTIDE SEQUENCE [LARGE SCALE GENOMIC DNA]</scope>
    <source>
        <strain evidence="1 2">DD26</strain>
    </source>
</reference>
<evidence type="ECO:0000313" key="2">
    <source>
        <dbReference type="Proteomes" id="UP000070458"/>
    </source>
</evidence>
<dbReference type="InterPro" id="IPR011664">
    <property type="entry name" value="Abi_system_AbiD/AbiF-like"/>
</dbReference>
<dbReference type="Pfam" id="PF07751">
    <property type="entry name" value="Abi_2"/>
    <property type="match status" value="1"/>
</dbReference>
<dbReference type="RefSeq" id="WP_061438977.1">
    <property type="nucleotide sequence ID" value="NZ_KQ970286.1"/>
</dbReference>
<gene>
    <name evidence="1" type="ORF">SMIDD26_00675</name>
</gene>
<organism evidence="1 2">
    <name type="scientific">Streptococcus mitis</name>
    <dbReference type="NCBI Taxonomy" id="28037"/>
    <lineage>
        <taxon>Bacteria</taxon>
        <taxon>Bacillati</taxon>
        <taxon>Bacillota</taxon>
        <taxon>Bacilli</taxon>
        <taxon>Lactobacillales</taxon>
        <taxon>Streptococcaceae</taxon>
        <taxon>Streptococcus</taxon>
        <taxon>Streptococcus mitis group</taxon>
    </lineage>
</organism>
<name>A0A139PUB9_STRMT</name>
<dbReference type="AlphaFoldDB" id="A0A139PUB9"/>
<sequence length="298" mass="35632">MEKPKSNFEDLYEKILDKNITIDNYSKDQLIDYLKTRSYYYKITSYRKNFPKNPKGKYDNLDFLDLTICASLDVRLRELLLLMCLDVEHSLKTRFMTLLTEDDKEDGYSIIEEFKNKYPEKFLNIIEQFRLNKYKKDMFQKRTDLSIWVFLEIVSYGDFTTLADLYIKKSELKTDPLYTTQHKLIKNIRNSCAHNNVFLINLFDGADHIKQPDPKTKSYANTMKINLALVHYPKIIDIINLFYLHKKLCSDELNQRRLIEADLIVEKYSQNAPTFNKSEFRIKKFFESIFIKCIDFLK</sequence>
<dbReference type="Proteomes" id="UP000070458">
    <property type="component" value="Unassembled WGS sequence"/>
</dbReference>
<proteinExistence type="predicted"/>
<evidence type="ECO:0000313" key="1">
    <source>
        <dbReference type="EMBL" id="KXT93883.1"/>
    </source>
</evidence>
<dbReference type="PATRIC" id="fig|28037.233.peg.766"/>